<dbReference type="GO" id="GO:0016301">
    <property type="term" value="F:kinase activity"/>
    <property type="evidence" value="ECO:0007669"/>
    <property type="project" value="UniProtKB-KW"/>
</dbReference>
<reference evidence="3" key="1">
    <citation type="submission" date="2020-08" db="EMBL/GenBank/DDBJ databases">
        <title>Diversity of carbapenem-resistant Acinetobacter baumannii and bacteriophage-mediated spread of the Oxa23 carbapenemase.</title>
        <authorList>
            <person name="Abouelfetouh A."/>
            <person name="Mattock J."/>
            <person name="Turner D."/>
            <person name="Li E."/>
            <person name="Evans B.A."/>
        </authorList>
    </citation>
    <scope>NUCLEOTIDE SEQUENCE</scope>
    <source>
        <strain evidence="3">A86</strain>
    </source>
</reference>
<dbReference type="InterPro" id="IPR048590">
    <property type="entry name" value="CusS-like_sensor"/>
</dbReference>
<sequence>MTHKLFNAISFRIAIIFSLSTVIILMIMGLVIHQLVMHHFETQDRTQLEGKIQLLENLLEQNPANTDELNIYLKDALIGHHDLIVQIERPTGQIIFSSAPAVIKTRALVKSRHTPWIEWEIQNKTYRGLVYKKSFDRNKSIPSAQIIVGIDTSEHLHFLNDFRRQLLYIGVLGTICLMFLGWFA</sequence>
<evidence type="ECO:0000256" key="1">
    <source>
        <dbReference type="SAM" id="Phobius"/>
    </source>
</evidence>
<protein>
    <submittedName>
        <fullName evidence="3">Two-component sensor histidine kinase</fullName>
    </submittedName>
</protein>
<keyword evidence="1" id="KW-0472">Membrane</keyword>
<evidence type="ECO:0000313" key="4">
    <source>
        <dbReference type="Proteomes" id="UP000634608"/>
    </source>
</evidence>
<evidence type="ECO:0000259" key="2">
    <source>
        <dbReference type="Pfam" id="PF21085"/>
    </source>
</evidence>
<feature type="transmembrane region" description="Helical" evidence="1">
    <location>
        <begin position="166"/>
        <end position="183"/>
    </location>
</feature>
<dbReference type="Proteomes" id="UP000634608">
    <property type="component" value="Unassembled WGS sequence"/>
</dbReference>
<proteinExistence type="predicted"/>
<accession>A0A8I0FCU7</accession>
<dbReference type="EMBL" id="JACSVK010000433">
    <property type="protein sequence ID" value="MBD0222432.1"/>
    <property type="molecule type" value="Genomic_DNA"/>
</dbReference>
<keyword evidence="3" id="KW-0808">Transferase</keyword>
<feature type="domain" description="CusS-like sensor" evidence="2">
    <location>
        <begin position="9"/>
        <end position="159"/>
    </location>
</feature>
<keyword evidence="3" id="KW-0418">Kinase</keyword>
<dbReference type="AlphaFoldDB" id="A0A8I0FCU7"/>
<name>A0A8I0FCU7_ACIBA</name>
<keyword evidence="1" id="KW-1133">Transmembrane helix</keyword>
<feature type="non-terminal residue" evidence="3">
    <location>
        <position position="184"/>
    </location>
</feature>
<organism evidence="3 4">
    <name type="scientific">Acinetobacter baumannii</name>
    <dbReference type="NCBI Taxonomy" id="470"/>
    <lineage>
        <taxon>Bacteria</taxon>
        <taxon>Pseudomonadati</taxon>
        <taxon>Pseudomonadota</taxon>
        <taxon>Gammaproteobacteria</taxon>
        <taxon>Moraxellales</taxon>
        <taxon>Moraxellaceae</taxon>
        <taxon>Acinetobacter</taxon>
        <taxon>Acinetobacter calcoaceticus/baumannii complex</taxon>
    </lineage>
</organism>
<evidence type="ECO:0000313" key="3">
    <source>
        <dbReference type="EMBL" id="MBD0222432.1"/>
    </source>
</evidence>
<dbReference type="Pfam" id="PF21085">
    <property type="entry name" value="CusS"/>
    <property type="match status" value="1"/>
</dbReference>
<gene>
    <name evidence="3" type="ORF">IAG11_21610</name>
</gene>
<feature type="transmembrane region" description="Helical" evidence="1">
    <location>
        <begin position="12"/>
        <end position="32"/>
    </location>
</feature>
<keyword evidence="1" id="KW-0812">Transmembrane</keyword>
<comment type="caution">
    <text evidence="3">The sequence shown here is derived from an EMBL/GenBank/DDBJ whole genome shotgun (WGS) entry which is preliminary data.</text>
</comment>